<proteinExistence type="predicted"/>
<dbReference type="AlphaFoldDB" id="A0A6I2U7U7"/>
<accession>A0A6I2U7U7</accession>
<dbReference type="InterPro" id="IPR036291">
    <property type="entry name" value="NAD(P)-bd_dom_sf"/>
</dbReference>
<dbReference type="EMBL" id="VUNJ01000008">
    <property type="protein sequence ID" value="MST92103.1"/>
    <property type="molecule type" value="Genomic_DNA"/>
</dbReference>
<evidence type="ECO:0000313" key="2">
    <source>
        <dbReference type="EMBL" id="MST92103.1"/>
    </source>
</evidence>
<evidence type="ECO:0000259" key="1">
    <source>
        <dbReference type="Pfam" id="PF01408"/>
    </source>
</evidence>
<feature type="domain" description="Gfo/Idh/MocA-like oxidoreductase N-terminal" evidence="1">
    <location>
        <begin position="38"/>
        <end position="138"/>
    </location>
</feature>
<dbReference type="InterPro" id="IPR000683">
    <property type="entry name" value="Gfo/Idh/MocA-like_OxRdtase_N"/>
</dbReference>
<dbReference type="Proteomes" id="UP000431913">
    <property type="component" value="Unassembled WGS sequence"/>
</dbReference>
<protein>
    <recommendedName>
        <fullName evidence="1">Gfo/Idh/MocA-like oxidoreductase N-terminal domain-containing protein</fullName>
    </recommendedName>
</protein>
<reference evidence="2 3" key="1">
    <citation type="submission" date="2019-08" db="EMBL/GenBank/DDBJ databases">
        <title>In-depth cultivation of the pig gut microbiome towards novel bacterial diversity and tailored functional studies.</title>
        <authorList>
            <person name="Wylensek D."/>
            <person name="Hitch T.C.A."/>
            <person name="Clavel T."/>
        </authorList>
    </citation>
    <scope>NUCLEOTIDE SEQUENCE [LARGE SCALE GENOMIC DNA]</scope>
    <source>
        <strain evidence="2 3">WCA3-601-WT-6J</strain>
    </source>
</reference>
<dbReference type="Gene3D" id="3.40.50.720">
    <property type="entry name" value="NAD(P)-binding Rossmann-like Domain"/>
    <property type="match status" value="1"/>
</dbReference>
<organism evidence="2 3">
    <name type="scientific">Ruthenibacterium lactatiformans</name>
    <dbReference type="NCBI Taxonomy" id="1550024"/>
    <lineage>
        <taxon>Bacteria</taxon>
        <taxon>Bacillati</taxon>
        <taxon>Bacillota</taxon>
        <taxon>Clostridia</taxon>
        <taxon>Eubacteriales</taxon>
        <taxon>Oscillospiraceae</taxon>
        <taxon>Ruthenibacterium</taxon>
    </lineage>
</organism>
<evidence type="ECO:0000313" key="3">
    <source>
        <dbReference type="Proteomes" id="UP000431913"/>
    </source>
</evidence>
<dbReference type="SUPFAM" id="SSF51735">
    <property type="entry name" value="NAD(P)-binding Rossmann-fold domains"/>
    <property type="match status" value="1"/>
</dbReference>
<gene>
    <name evidence="2" type="ORF">FYJ76_09165</name>
</gene>
<name>A0A6I2U7U7_9FIRM</name>
<dbReference type="Pfam" id="PF01408">
    <property type="entry name" value="GFO_IDH_MocA"/>
    <property type="match status" value="1"/>
</dbReference>
<sequence>MQTKQQPPVRRPVKGSAEFMIRIGAVNIDTSHPLGFGEVMEKDDRARYVGVYNDSFRPDSEVEGFIRRFGLEKRCNTLEELAAMCDIGFIHGCDWDDHLRCAMPFIEQGKPVFIDKPLVGNLADCRRVEQLVKDGAVILGASSARYAYEVQQFLALPEEERGEVVNVFGTAGVDEFNYGVHIAEAIGGILGQGAQSVRYMGRGEAGGKYSESYFVQYENGKSAVFNTFTGTWQPFVLTIMTTKTTHHFRMDSNRLYEALMCEICNYMEGKPNLLAGPDALLESVKVMLAATASRAQGGAPVALDALTDAMPAYDGRAFCRSYGAAAGRLY</sequence>
<comment type="caution">
    <text evidence="2">The sequence shown here is derived from an EMBL/GenBank/DDBJ whole genome shotgun (WGS) entry which is preliminary data.</text>
</comment>
<dbReference type="GO" id="GO:0000166">
    <property type="term" value="F:nucleotide binding"/>
    <property type="evidence" value="ECO:0007669"/>
    <property type="project" value="InterPro"/>
</dbReference>